<dbReference type="EMBL" id="CP001191">
    <property type="protein sequence ID" value="ACI56145.1"/>
    <property type="molecule type" value="Genomic_DNA"/>
</dbReference>
<dbReference type="Gene3D" id="3.90.190.10">
    <property type="entry name" value="Protein tyrosine phosphatase superfamily"/>
    <property type="match status" value="1"/>
</dbReference>
<proteinExistence type="predicted"/>
<reference evidence="2 3" key="1">
    <citation type="journal article" date="2010" name="Stand. Genomic Sci.">
        <title>Complete genome sequence of Rhizobium leguminosarum bv trifolii strain WSM2304, an effective microsymbiont of the South American clover Trifolium polymorphum.</title>
        <authorList>
            <person name="Reeve W."/>
            <person name="O'Hara G."/>
            <person name="Chain P."/>
            <person name="Ardley J."/>
            <person name="Brau L."/>
            <person name="Nandesena K."/>
            <person name="Tiwari R."/>
            <person name="Malfatti S."/>
            <person name="Kiss H."/>
            <person name="Lapidus A."/>
            <person name="Copeland A."/>
            <person name="Nolan M."/>
            <person name="Land M."/>
            <person name="Ivanova N."/>
            <person name="Mavromatis K."/>
            <person name="Markowitz V."/>
            <person name="Kyrpides N."/>
            <person name="Melino V."/>
            <person name="Denton M."/>
            <person name="Yates R."/>
            <person name="Howieson J."/>
        </authorList>
    </citation>
    <scope>NUCLEOTIDE SEQUENCE [LARGE SCALE GENOMIC DNA]</scope>
    <source>
        <strain evidence="2 3">WSM2304</strain>
    </source>
</reference>
<dbReference type="KEGG" id="rlt:Rleg2_2877"/>
<feature type="transmembrane region" description="Helical" evidence="1">
    <location>
        <begin position="23"/>
        <end position="44"/>
    </location>
</feature>
<keyword evidence="1" id="KW-1133">Transmembrane helix</keyword>
<feature type="transmembrane region" description="Helical" evidence="1">
    <location>
        <begin position="253"/>
        <end position="273"/>
    </location>
</feature>
<evidence type="ECO:0000313" key="3">
    <source>
        <dbReference type="Proteomes" id="UP000008330"/>
    </source>
</evidence>
<evidence type="ECO:0000256" key="1">
    <source>
        <dbReference type="SAM" id="Phobius"/>
    </source>
</evidence>
<feature type="transmembrane region" description="Helical" evidence="1">
    <location>
        <begin position="294"/>
        <end position="311"/>
    </location>
</feature>
<dbReference type="PANTHER" id="PTHR47216">
    <property type="match status" value="1"/>
</dbReference>
<dbReference type="AlphaFoldDB" id="A0ABF7QPX4"/>
<dbReference type="PANTHER" id="PTHR47216:SF4">
    <property type="entry name" value="OS01G0859400 PROTEIN"/>
    <property type="match status" value="1"/>
</dbReference>
<feature type="transmembrane region" description="Helical" evidence="1">
    <location>
        <begin position="194"/>
        <end position="209"/>
    </location>
</feature>
<organism evidence="2 3">
    <name type="scientific">Rhizobium leguminosarum bv. trifolii (strain WSM2304)</name>
    <dbReference type="NCBI Taxonomy" id="395492"/>
    <lineage>
        <taxon>Bacteria</taxon>
        <taxon>Pseudomonadati</taxon>
        <taxon>Pseudomonadota</taxon>
        <taxon>Alphaproteobacteria</taxon>
        <taxon>Hyphomicrobiales</taxon>
        <taxon>Rhizobiaceae</taxon>
        <taxon>Rhizobium/Agrobacterium group</taxon>
        <taxon>Rhizobium</taxon>
    </lineage>
</organism>
<protein>
    <submittedName>
        <fullName evidence="2">Phosphatase protein</fullName>
    </submittedName>
</protein>
<dbReference type="SUPFAM" id="SSF52799">
    <property type="entry name" value="(Phosphotyrosine protein) phosphatases II"/>
    <property type="match status" value="1"/>
</dbReference>
<keyword evidence="1" id="KW-0812">Transmembrane</keyword>
<name>A0ABF7QPX4_RHILW</name>
<dbReference type="CDD" id="cd03386">
    <property type="entry name" value="PAP2_Aur1_like"/>
    <property type="match status" value="1"/>
</dbReference>
<dbReference type="InterPro" id="IPR029021">
    <property type="entry name" value="Prot-tyrosine_phosphatase-like"/>
</dbReference>
<evidence type="ECO:0000313" key="2">
    <source>
        <dbReference type="EMBL" id="ACI56145.1"/>
    </source>
</evidence>
<feature type="transmembrane region" description="Helical" evidence="1">
    <location>
        <begin position="230"/>
        <end position="247"/>
    </location>
</feature>
<keyword evidence="1" id="KW-0472">Membrane</keyword>
<gene>
    <name evidence="2" type="ordered locus">Rleg2_2877</name>
</gene>
<dbReference type="Proteomes" id="UP000008330">
    <property type="component" value="Chromosome"/>
</dbReference>
<feature type="transmembrane region" description="Helical" evidence="1">
    <location>
        <begin position="99"/>
        <end position="121"/>
    </location>
</feature>
<accession>A0ABF7QPX4</accession>
<sequence length="447" mass="49304">MRAKPLGQARSTLSEAAPVLRRAALWLVFLAPFFYLTYGGANWVASQRADVPNIAFAWESAIPFFAWTIIPYWSINLFYALCLFINTTPRDVDRLARRYLTIQLVAVACFVAFPLEATFVRPATSGLPGFMFAVLGGFDKPFNQAPSLHIALLVVIWDHLRGRLSRKGRLLWHFWCFLIGASVMTTWQHQVMDIPTGMLLGLFAAWLFPRDAGSPLANFALSGDPKSRRLGVYYLCGALACLGLAVLCTPLSAAALLLLWPAVALAIVAVGYFGAGPQIFLKRSDGRAAFASRWLLAPYRLGAVINVWLWTRKMPASVAIADGVHLGRFPRRHEANRFATVIDITGELQRPSGTLAGWSSFPTLDLTGLDKIQTRAAANLIEVARQQGPVLVCCALGFQRSAGVIVRWLLISRRCDNPAEALRLIERAGWRVYLPVESLHAVAEGLQ</sequence>
<keyword evidence="3" id="KW-1185">Reference proteome</keyword>
<feature type="transmembrane region" description="Helical" evidence="1">
    <location>
        <begin position="170"/>
        <end position="188"/>
    </location>
</feature>
<feature type="transmembrane region" description="Helical" evidence="1">
    <location>
        <begin position="141"/>
        <end position="158"/>
    </location>
</feature>
<feature type="transmembrane region" description="Helical" evidence="1">
    <location>
        <begin position="64"/>
        <end position="87"/>
    </location>
</feature>